<dbReference type="PANTHER" id="PTHR47957:SF3">
    <property type="entry name" value="ATP-DEPENDENT HELICASE HRQ1"/>
    <property type="match status" value="1"/>
</dbReference>
<accession>A0A1S3Y7H2</accession>
<dbReference type="PANTHER" id="PTHR47957">
    <property type="entry name" value="ATP-DEPENDENT HELICASE HRQ1"/>
    <property type="match status" value="1"/>
</dbReference>
<dbReference type="STRING" id="4097.A0A1S3Y7H2"/>
<sequence>MMQHGLRCIAFCKTRKLCELVLCYTREILQGTAPHLVDTICAYRAGYVAEVSIYNLVQESLLIPFSQSFPRKFTKTVVFHVALNLPAIGLYNLFNFVHFDPL</sequence>
<feature type="transmembrane region" description="Helical" evidence="1">
    <location>
        <begin position="77"/>
        <end position="94"/>
    </location>
</feature>
<keyword evidence="1" id="KW-1133">Transmembrane helix</keyword>
<dbReference type="PaxDb" id="4097-A0A1S3Y7H2"/>
<proteinExistence type="predicted"/>
<evidence type="ECO:0000313" key="2">
    <source>
        <dbReference type="RefSeq" id="XP_016448123.1"/>
    </source>
</evidence>
<keyword evidence="1" id="KW-0472">Membrane</keyword>
<dbReference type="OrthoDB" id="18781at2759"/>
<reference evidence="2" key="1">
    <citation type="submission" date="2025-08" db="UniProtKB">
        <authorList>
            <consortium name="RefSeq"/>
        </authorList>
    </citation>
    <scope>IDENTIFICATION</scope>
</reference>
<organism evidence="2">
    <name type="scientific">Nicotiana tabacum</name>
    <name type="common">Common tobacco</name>
    <dbReference type="NCBI Taxonomy" id="4097"/>
    <lineage>
        <taxon>Eukaryota</taxon>
        <taxon>Viridiplantae</taxon>
        <taxon>Streptophyta</taxon>
        <taxon>Embryophyta</taxon>
        <taxon>Tracheophyta</taxon>
        <taxon>Spermatophyta</taxon>
        <taxon>Magnoliopsida</taxon>
        <taxon>eudicotyledons</taxon>
        <taxon>Gunneridae</taxon>
        <taxon>Pentapetalae</taxon>
        <taxon>asterids</taxon>
        <taxon>lamiids</taxon>
        <taxon>Solanales</taxon>
        <taxon>Solanaceae</taxon>
        <taxon>Nicotianoideae</taxon>
        <taxon>Nicotianeae</taxon>
        <taxon>Nicotiana</taxon>
    </lineage>
</organism>
<evidence type="ECO:0000256" key="1">
    <source>
        <dbReference type="SAM" id="Phobius"/>
    </source>
</evidence>
<dbReference type="RefSeq" id="XP_016448123.1">
    <property type="nucleotide sequence ID" value="XM_016592637.1"/>
</dbReference>
<keyword evidence="1" id="KW-0812">Transmembrane</keyword>
<dbReference type="AlphaFoldDB" id="A0A1S3Y7H2"/>
<protein>
    <submittedName>
        <fullName evidence="2">Uncharacterized protein</fullName>
    </submittedName>
</protein>
<dbReference type="KEGG" id="nta:107773190"/>
<name>A0A1S3Y7H2_TOBAC</name>
<gene>
    <name evidence="2" type="primary">LOC107773190</name>
</gene>